<dbReference type="InterPro" id="IPR006108">
    <property type="entry name" value="3HC_DH_C"/>
</dbReference>
<feature type="domain" description="3-hydroxyacyl-CoA dehydrogenase NAD binding" evidence="3">
    <location>
        <begin position="5"/>
        <end position="169"/>
    </location>
</feature>
<dbReference type="GO" id="GO:0006631">
    <property type="term" value="P:fatty acid metabolic process"/>
    <property type="evidence" value="ECO:0007669"/>
    <property type="project" value="InterPro"/>
</dbReference>
<dbReference type="EMBL" id="CP046620">
    <property type="protein sequence ID" value="QHQ35081.1"/>
    <property type="molecule type" value="Genomic_DNA"/>
</dbReference>
<name>A0A6P1T039_9RHOB</name>
<evidence type="ECO:0000259" key="2">
    <source>
        <dbReference type="Pfam" id="PF00725"/>
    </source>
</evidence>
<dbReference type="AlphaFoldDB" id="A0A6P1T039"/>
<evidence type="ECO:0000256" key="1">
    <source>
        <dbReference type="ARBA" id="ARBA00023002"/>
    </source>
</evidence>
<dbReference type="SUPFAM" id="SSF48179">
    <property type="entry name" value="6-phosphogluconate dehydrogenase C-terminal domain-like"/>
    <property type="match status" value="1"/>
</dbReference>
<dbReference type="InterPro" id="IPR006176">
    <property type="entry name" value="3-OHacyl-CoA_DH_NAD-bd"/>
</dbReference>
<proteinExistence type="predicted"/>
<reference evidence="4 5" key="1">
    <citation type="submission" date="2019-12" db="EMBL/GenBank/DDBJ databases">
        <title>Complete genome sequence of Algicella marina strain 9Alg 56(T) isolated from the red alga Tichocarpus crinitus.</title>
        <authorList>
            <person name="Kim S.-G."/>
            <person name="Nedashkovskaya O.I."/>
        </authorList>
    </citation>
    <scope>NUCLEOTIDE SEQUENCE [LARGE SCALE GENOMIC DNA]</scope>
    <source>
        <strain evidence="4 5">9Alg 56</strain>
    </source>
</reference>
<keyword evidence="5" id="KW-1185">Reference proteome</keyword>
<organism evidence="4 5">
    <name type="scientific">Algicella marina</name>
    <dbReference type="NCBI Taxonomy" id="2683284"/>
    <lineage>
        <taxon>Bacteria</taxon>
        <taxon>Pseudomonadati</taxon>
        <taxon>Pseudomonadota</taxon>
        <taxon>Alphaproteobacteria</taxon>
        <taxon>Rhodobacterales</taxon>
        <taxon>Paracoccaceae</taxon>
        <taxon>Algicella</taxon>
    </lineage>
</organism>
<dbReference type="GO" id="GO:0070403">
    <property type="term" value="F:NAD+ binding"/>
    <property type="evidence" value="ECO:0007669"/>
    <property type="project" value="InterPro"/>
</dbReference>
<evidence type="ECO:0008006" key="6">
    <source>
        <dbReference type="Google" id="ProtNLM"/>
    </source>
</evidence>
<dbReference type="PANTHER" id="PTHR48075">
    <property type="entry name" value="3-HYDROXYACYL-COA DEHYDROGENASE FAMILY PROTEIN"/>
    <property type="match status" value="1"/>
</dbReference>
<dbReference type="PANTHER" id="PTHR48075:SF5">
    <property type="entry name" value="3-HYDROXYBUTYRYL-COA DEHYDROGENASE"/>
    <property type="match status" value="1"/>
</dbReference>
<dbReference type="InterPro" id="IPR013328">
    <property type="entry name" value="6PGD_dom2"/>
</dbReference>
<sequence>MSARKAAIIGGGVIGGGWAARFLLNGWDVALADPAPNALAAVKATIARAATAYVALYDAPLPERGTLTHTSLAEAVTDAAWIQESLPERLSLKHGIYAEIAEHTDLPVASSTSGFMPSELGAGAFVAHPYNPVYLLPVVELVFPETIPQPARDRMAEVLTGIGMSPLTLRREIPAHIGDRLLEALWREALWLVRDGIATTEEIDRVITHGFGLRWAQMGLFETYRIAGGEAGMAHFLAQFGPCLQEPWTKLTEVPELNDDLIATIATQSDAQSGHFSIAELEAQRDRNLVAILRHLRSENWAAGTTIR</sequence>
<dbReference type="Pfam" id="PF00725">
    <property type="entry name" value="3HCDH"/>
    <property type="match status" value="1"/>
</dbReference>
<dbReference type="Pfam" id="PF02737">
    <property type="entry name" value="3HCDH_N"/>
    <property type="match status" value="1"/>
</dbReference>
<dbReference type="InterPro" id="IPR008927">
    <property type="entry name" value="6-PGluconate_DH-like_C_sf"/>
</dbReference>
<feature type="domain" description="3-hydroxyacyl-CoA dehydrogenase C-terminal" evidence="2">
    <location>
        <begin position="177"/>
        <end position="242"/>
    </location>
</feature>
<dbReference type="Gene3D" id="1.10.1040.10">
    <property type="entry name" value="N-(1-d-carboxylethyl)-l-norvaline Dehydrogenase, domain 2"/>
    <property type="match status" value="1"/>
</dbReference>
<keyword evidence="1" id="KW-0560">Oxidoreductase</keyword>
<protein>
    <recommendedName>
        <fullName evidence="6">CDH</fullName>
    </recommendedName>
</protein>
<dbReference type="SUPFAM" id="SSF51735">
    <property type="entry name" value="NAD(P)-binding Rossmann-fold domains"/>
    <property type="match status" value="1"/>
</dbReference>
<dbReference type="GO" id="GO:0016616">
    <property type="term" value="F:oxidoreductase activity, acting on the CH-OH group of donors, NAD or NADP as acceptor"/>
    <property type="evidence" value="ECO:0007669"/>
    <property type="project" value="InterPro"/>
</dbReference>
<dbReference type="Proteomes" id="UP000464495">
    <property type="component" value="Chromosome"/>
</dbReference>
<evidence type="ECO:0000313" key="4">
    <source>
        <dbReference type="EMBL" id="QHQ35081.1"/>
    </source>
</evidence>
<evidence type="ECO:0000313" key="5">
    <source>
        <dbReference type="Proteomes" id="UP000464495"/>
    </source>
</evidence>
<dbReference type="Gene3D" id="3.40.50.720">
    <property type="entry name" value="NAD(P)-binding Rossmann-like Domain"/>
    <property type="match status" value="1"/>
</dbReference>
<dbReference type="KEGG" id="amaq:GO499_07665"/>
<dbReference type="InterPro" id="IPR036291">
    <property type="entry name" value="NAD(P)-bd_dom_sf"/>
</dbReference>
<evidence type="ECO:0000259" key="3">
    <source>
        <dbReference type="Pfam" id="PF02737"/>
    </source>
</evidence>
<accession>A0A6P1T039</accession>
<gene>
    <name evidence="4" type="ORF">GO499_07665</name>
</gene>